<dbReference type="PANTHER" id="PTHR48032">
    <property type="entry name" value="RNA-BINDING PROTEIN MUSASHI HOMOLOG RBP6"/>
    <property type="match status" value="1"/>
</dbReference>
<evidence type="ECO:0000256" key="1">
    <source>
        <dbReference type="ARBA" id="ARBA00022737"/>
    </source>
</evidence>
<feature type="domain" description="RRM" evidence="5">
    <location>
        <begin position="93"/>
        <end position="169"/>
    </location>
</feature>
<evidence type="ECO:0000256" key="2">
    <source>
        <dbReference type="ARBA" id="ARBA00022884"/>
    </source>
</evidence>
<feature type="domain" description="RRM" evidence="5">
    <location>
        <begin position="7"/>
        <end position="83"/>
    </location>
</feature>
<evidence type="ECO:0000259" key="5">
    <source>
        <dbReference type="PROSITE" id="PS50102"/>
    </source>
</evidence>
<gene>
    <name evidence="6" type="ORF">OSTQU699_LOCUS2200</name>
</gene>
<evidence type="ECO:0000256" key="3">
    <source>
        <dbReference type="PROSITE-ProRule" id="PRU00176"/>
    </source>
</evidence>
<organism evidence="6 7">
    <name type="scientific">Ostreobium quekettii</name>
    <dbReference type="NCBI Taxonomy" id="121088"/>
    <lineage>
        <taxon>Eukaryota</taxon>
        <taxon>Viridiplantae</taxon>
        <taxon>Chlorophyta</taxon>
        <taxon>core chlorophytes</taxon>
        <taxon>Ulvophyceae</taxon>
        <taxon>TCBD clade</taxon>
        <taxon>Bryopsidales</taxon>
        <taxon>Ostreobineae</taxon>
        <taxon>Ostreobiaceae</taxon>
        <taxon>Ostreobium</taxon>
    </lineage>
</organism>
<dbReference type="SMART" id="SM00360">
    <property type="entry name" value="RRM"/>
    <property type="match status" value="3"/>
</dbReference>
<name>A0A8S1IPY2_9CHLO</name>
<dbReference type="PANTHER" id="PTHR48032:SF6">
    <property type="entry name" value="RNA-BINDING (RRM_RBD_RNP MOTIFS) FAMILY PROTEIN"/>
    <property type="match status" value="1"/>
</dbReference>
<dbReference type="OrthoDB" id="1875751at2759"/>
<feature type="region of interest" description="Disordered" evidence="4">
    <location>
        <begin position="169"/>
        <end position="212"/>
    </location>
</feature>
<dbReference type="SUPFAM" id="SSF54928">
    <property type="entry name" value="RNA-binding domain, RBD"/>
    <property type="match status" value="3"/>
</dbReference>
<reference evidence="6" key="1">
    <citation type="submission" date="2020-12" db="EMBL/GenBank/DDBJ databases">
        <authorList>
            <person name="Iha C."/>
        </authorList>
    </citation>
    <scope>NUCLEOTIDE SEQUENCE</scope>
</reference>
<dbReference type="Proteomes" id="UP000708148">
    <property type="component" value="Unassembled WGS sequence"/>
</dbReference>
<feature type="compositionally biased region" description="Polar residues" evidence="4">
    <location>
        <begin position="173"/>
        <end position="198"/>
    </location>
</feature>
<comment type="caution">
    <text evidence="6">The sequence shown here is derived from an EMBL/GenBank/DDBJ whole genome shotgun (WGS) entry which is preliminary data.</text>
</comment>
<dbReference type="Pfam" id="PF00076">
    <property type="entry name" value="RRM_1"/>
    <property type="match status" value="3"/>
</dbReference>
<protein>
    <recommendedName>
        <fullName evidence="5">RRM domain-containing protein</fullName>
    </recommendedName>
</protein>
<dbReference type="InterPro" id="IPR012677">
    <property type="entry name" value="Nucleotide-bd_a/b_plait_sf"/>
</dbReference>
<dbReference type="Gene3D" id="3.30.70.330">
    <property type="match status" value="3"/>
</dbReference>
<dbReference type="GO" id="GO:0003729">
    <property type="term" value="F:mRNA binding"/>
    <property type="evidence" value="ECO:0007669"/>
    <property type="project" value="TreeGrafter"/>
</dbReference>
<keyword evidence="7" id="KW-1185">Reference proteome</keyword>
<dbReference type="GO" id="GO:0006417">
    <property type="term" value="P:regulation of translation"/>
    <property type="evidence" value="ECO:0007669"/>
    <property type="project" value="TreeGrafter"/>
</dbReference>
<evidence type="ECO:0000256" key="4">
    <source>
        <dbReference type="SAM" id="MobiDB-lite"/>
    </source>
</evidence>
<evidence type="ECO:0000313" key="6">
    <source>
        <dbReference type="EMBL" id="CAD7696839.1"/>
    </source>
</evidence>
<dbReference type="InterPro" id="IPR035979">
    <property type="entry name" value="RBD_domain_sf"/>
</dbReference>
<dbReference type="EMBL" id="CAJHUC010000555">
    <property type="protein sequence ID" value="CAD7696839.1"/>
    <property type="molecule type" value="Genomic_DNA"/>
</dbReference>
<feature type="domain" description="RRM" evidence="5">
    <location>
        <begin position="385"/>
        <end position="465"/>
    </location>
</feature>
<sequence length="517" mass="56144">MAQPRGKKLIVLGLPWESTESTIDSHFSRYGDVESTEVIHNKLTGKSRGFGFVTFREPLAAEQALADSHTINGRRCDVKNAVPKGESIPPKTRRIFVARIPPTVTEDQFREYFEGFGMVEDAYMPRDHTRQSYRGIGFVTFVEASSTESVMAVKHRLDDHDVVVDRAMPKDSVGSSPRTKHSLSGQLPCQLSHNSNGRMSGLRTRRGSRSDLTLPGNGFGSGPLNGVHSHHMDLLQSLEVQRQYQDMGLSQRPTQSVMDMQESPGDITSASGLVLPPGIGHEDPQMGIQRQEGDLGSMPPALIDPLSQGLAIDVANRLRDLATGAMEATPGSMGIGTLANNLLSRSSLQLSPNSLIGLQNVMSGEMPSPGRRMDSAHVSSARGGPRLFVGKLSKDTTEQDLRDYFLKYGYVMDVYMPRSKDNKKEHRGFGFVTFETEAAVQRVVAYGAHKLRGAVIAIDVALPEEPPVVPLGVESRRSNSLSGGALAGMAVATSIPQEPEGGVGQRAMRSGHGFRPY</sequence>
<keyword evidence="2 3" id="KW-0694">RNA-binding</keyword>
<dbReference type="InterPro" id="IPR000504">
    <property type="entry name" value="RRM_dom"/>
</dbReference>
<keyword evidence="1" id="KW-0677">Repeat</keyword>
<evidence type="ECO:0000313" key="7">
    <source>
        <dbReference type="Proteomes" id="UP000708148"/>
    </source>
</evidence>
<dbReference type="PROSITE" id="PS50102">
    <property type="entry name" value="RRM"/>
    <property type="match status" value="3"/>
</dbReference>
<accession>A0A8S1IPY2</accession>
<dbReference type="AlphaFoldDB" id="A0A8S1IPY2"/>
<feature type="region of interest" description="Disordered" evidence="4">
    <location>
        <begin position="497"/>
        <end position="517"/>
    </location>
</feature>
<proteinExistence type="predicted"/>